<keyword evidence="2" id="KW-0732">Signal</keyword>
<protein>
    <submittedName>
        <fullName evidence="4">Alpha/beta fold hydrolase</fullName>
    </submittedName>
</protein>
<accession>A0ABW9XS19</accession>
<keyword evidence="5" id="KW-1185">Reference proteome</keyword>
<dbReference type="Gene3D" id="3.40.50.1820">
    <property type="entry name" value="alpha/beta hydrolase"/>
    <property type="match status" value="1"/>
</dbReference>
<dbReference type="SUPFAM" id="SSF53474">
    <property type="entry name" value="alpha/beta-Hydrolases"/>
    <property type="match status" value="1"/>
</dbReference>
<dbReference type="PANTHER" id="PTHR43798:SF31">
    <property type="entry name" value="AB HYDROLASE SUPERFAMILY PROTEIN YCLE"/>
    <property type="match status" value="1"/>
</dbReference>
<dbReference type="InterPro" id="IPR000639">
    <property type="entry name" value="Epox_hydrolase-like"/>
</dbReference>
<dbReference type="Pfam" id="PF00561">
    <property type="entry name" value="Abhydrolase_1"/>
    <property type="match status" value="1"/>
</dbReference>
<feature type="domain" description="AB hydrolase-1" evidence="3">
    <location>
        <begin position="70"/>
        <end position="302"/>
    </location>
</feature>
<keyword evidence="1 4" id="KW-0378">Hydrolase</keyword>
<dbReference type="InterPro" id="IPR029058">
    <property type="entry name" value="AB_hydrolase_fold"/>
</dbReference>
<proteinExistence type="predicted"/>
<feature type="chain" id="PRO_5046324712" evidence="2">
    <location>
        <begin position="31"/>
        <end position="316"/>
    </location>
</feature>
<dbReference type="PRINTS" id="PR00412">
    <property type="entry name" value="EPOXHYDRLASE"/>
</dbReference>
<dbReference type="RefSeq" id="WP_161744264.1">
    <property type="nucleotide sequence ID" value="NZ_JAAAMV010000012.1"/>
</dbReference>
<evidence type="ECO:0000256" key="2">
    <source>
        <dbReference type="SAM" id="SignalP"/>
    </source>
</evidence>
<name>A0ABW9XS19_9BACL</name>
<organism evidence="4 5">
    <name type="scientific">Paenibacillus glycinis</name>
    <dbReference type="NCBI Taxonomy" id="2697035"/>
    <lineage>
        <taxon>Bacteria</taxon>
        <taxon>Bacillati</taxon>
        <taxon>Bacillota</taxon>
        <taxon>Bacilli</taxon>
        <taxon>Bacillales</taxon>
        <taxon>Paenibacillaceae</taxon>
        <taxon>Paenibacillus</taxon>
    </lineage>
</organism>
<dbReference type="PRINTS" id="PR00111">
    <property type="entry name" value="ABHYDROLASE"/>
</dbReference>
<dbReference type="InterPro" id="IPR000073">
    <property type="entry name" value="AB_hydrolase_1"/>
</dbReference>
<reference evidence="4 5" key="1">
    <citation type="submission" date="2020-01" db="EMBL/GenBank/DDBJ databases">
        <title>Paenibacillus soybeanensis sp. nov. isolated from the nodules of soybean (Glycine max(L.) Merr).</title>
        <authorList>
            <person name="Wang H."/>
        </authorList>
    </citation>
    <scope>NUCLEOTIDE SEQUENCE [LARGE SCALE GENOMIC DNA]</scope>
    <source>
        <strain evidence="4 5">T1</strain>
    </source>
</reference>
<sequence>MKSLKNNKLLTLSLAVALIGTGTGIGTSLAQSPVAEAQHYSSGVVNTSGGHYVTVANNVKLYVEDVGEGKPVVFIHGWPANHEMYEYQETELPQKGIRFIGIDLRGFGKSDHPYDGYDMDTFADDVRQVIDKLELKDVTLAGFSMGGTVATNYMIRHKGHAVSKLMLFGAASPSWSQRDGYPYGITQQDIDNLVANLKADRPNMLKSFGDDFFYNQPSPAFRAWFDQMGLSSDPRATIESIRSVAETDLRAGLKNIGVPTLILHGVHDKAVPFAIAEQLHKGIRNSTLVPFQNSGHGLFYEEKNKFNDEIVKFVKP</sequence>
<comment type="caution">
    <text evidence="4">The sequence shown here is derived from an EMBL/GenBank/DDBJ whole genome shotgun (WGS) entry which is preliminary data.</text>
</comment>
<dbReference type="Proteomes" id="UP000665561">
    <property type="component" value="Unassembled WGS sequence"/>
</dbReference>
<dbReference type="GO" id="GO:0016787">
    <property type="term" value="F:hydrolase activity"/>
    <property type="evidence" value="ECO:0007669"/>
    <property type="project" value="UniProtKB-KW"/>
</dbReference>
<dbReference type="InterPro" id="IPR050266">
    <property type="entry name" value="AB_hydrolase_sf"/>
</dbReference>
<evidence type="ECO:0000259" key="3">
    <source>
        <dbReference type="Pfam" id="PF00561"/>
    </source>
</evidence>
<evidence type="ECO:0000313" key="5">
    <source>
        <dbReference type="Proteomes" id="UP000665561"/>
    </source>
</evidence>
<evidence type="ECO:0000313" key="4">
    <source>
        <dbReference type="EMBL" id="NBD25457.1"/>
    </source>
</evidence>
<evidence type="ECO:0000256" key="1">
    <source>
        <dbReference type="ARBA" id="ARBA00022801"/>
    </source>
</evidence>
<gene>
    <name evidence="4" type="ORF">GT019_16370</name>
</gene>
<feature type="signal peptide" evidence="2">
    <location>
        <begin position="1"/>
        <end position="30"/>
    </location>
</feature>
<dbReference type="PANTHER" id="PTHR43798">
    <property type="entry name" value="MONOACYLGLYCEROL LIPASE"/>
    <property type="match status" value="1"/>
</dbReference>
<dbReference type="EMBL" id="JAAAMV010000012">
    <property type="protein sequence ID" value="NBD25457.1"/>
    <property type="molecule type" value="Genomic_DNA"/>
</dbReference>